<name>A0A4U5MYQ3_POPAL</name>
<gene>
    <name evidence="2" type="ORF">D5086_0000287580</name>
</gene>
<feature type="region of interest" description="Disordered" evidence="1">
    <location>
        <begin position="92"/>
        <end position="116"/>
    </location>
</feature>
<feature type="region of interest" description="Disordered" evidence="1">
    <location>
        <begin position="1"/>
        <end position="22"/>
    </location>
</feature>
<protein>
    <submittedName>
        <fullName evidence="2">Uncharacterized protein</fullName>
    </submittedName>
</protein>
<dbReference type="EMBL" id="RCHU01001132">
    <property type="protein sequence ID" value="TKR75239.1"/>
    <property type="molecule type" value="Genomic_DNA"/>
</dbReference>
<proteinExistence type="predicted"/>
<dbReference type="AlphaFoldDB" id="A0A4U5MYQ3"/>
<feature type="compositionally biased region" description="Basic and acidic residues" evidence="1">
    <location>
        <begin position="1"/>
        <end position="10"/>
    </location>
</feature>
<organism evidence="2">
    <name type="scientific">Populus alba</name>
    <name type="common">White poplar</name>
    <dbReference type="NCBI Taxonomy" id="43335"/>
    <lineage>
        <taxon>Eukaryota</taxon>
        <taxon>Viridiplantae</taxon>
        <taxon>Streptophyta</taxon>
        <taxon>Embryophyta</taxon>
        <taxon>Tracheophyta</taxon>
        <taxon>Spermatophyta</taxon>
        <taxon>Magnoliopsida</taxon>
        <taxon>eudicotyledons</taxon>
        <taxon>Gunneridae</taxon>
        <taxon>Pentapetalae</taxon>
        <taxon>rosids</taxon>
        <taxon>fabids</taxon>
        <taxon>Malpighiales</taxon>
        <taxon>Salicaceae</taxon>
        <taxon>Saliceae</taxon>
        <taxon>Populus</taxon>
    </lineage>
</organism>
<reference evidence="2" key="1">
    <citation type="submission" date="2018-10" db="EMBL/GenBank/DDBJ databases">
        <title>Population genomic analysis revealed the cold adaptation of white poplar.</title>
        <authorList>
            <person name="Liu Y.-J."/>
        </authorList>
    </citation>
    <scope>NUCLEOTIDE SEQUENCE [LARGE SCALE GENOMIC DNA]</scope>
    <source>
        <strain evidence="2">PAL-ZL1</strain>
    </source>
</reference>
<sequence>MNTTRKRDFSENTSYKNGNSSNLSLTTSFLINNSPISPPSTRPASLLLDTSRTVASDRVYNSSADALCVMATSVVWAKATAKKAMEHILVVSTKKQSSSRGRDDGNKSRVGRAYRL</sequence>
<comment type="caution">
    <text evidence="2">The sequence shown here is derived from an EMBL/GenBank/DDBJ whole genome shotgun (WGS) entry which is preliminary data.</text>
</comment>
<accession>A0A4U5MYQ3</accession>
<evidence type="ECO:0000256" key="1">
    <source>
        <dbReference type="SAM" id="MobiDB-lite"/>
    </source>
</evidence>
<evidence type="ECO:0000313" key="2">
    <source>
        <dbReference type="EMBL" id="TKR75239.1"/>
    </source>
</evidence>